<feature type="region of interest" description="Disordered" evidence="1">
    <location>
        <begin position="56"/>
        <end position="89"/>
    </location>
</feature>
<proteinExistence type="predicted"/>
<protein>
    <submittedName>
        <fullName evidence="2">Uncharacterized protein</fullName>
    </submittedName>
</protein>
<dbReference type="OrthoDB" id="10630400at2759"/>
<name>A0A4V1Q5J0_9AGAR</name>
<evidence type="ECO:0000313" key="2">
    <source>
        <dbReference type="EMBL" id="RXW25758.1"/>
    </source>
</evidence>
<gene>
    <name evidence="2" type="ORF">EST38_g4</name>
</gene>
<sequence>MNEIQAAMHRDRGLPAPTPFRFRNEDWNTSDFTAQPGGQEINNLYETRAPFLHATEVTPLGGPSTPARADTRSSNESLDPAAGPSTSRGPYSHCPNCICWIMNKMVNDSAESESAGSDEDPTITQDRVNSENMAPSSLRHFQTELDGYHPPAHTAPATNSELEEPDSDSAAAQDSAQARKSLKGKERAPF</sequence>
<feature type="region of interest" description="Disordered" evidence="1">
    <location>
        <begin position="1"/>
        <end position="41"/>
    </location>
</feature>
<feature type="compositionally biased region" description="Polar residues" evidence="1">
    <location>
        <begin position="122"/>
        <end position="135"/>
    </location>
</feature>
<feature type="compositionally biased region" description="Low complexity" evidence="1">
    <location>
        <begin position="168"/>
        <end position="178"/>
    </location>
</feature>
<dbReference type="AlphaFoldDB" id="A0A4V1Q5J0"/>
<feature type="region of interest" description="Disordered" evidence="1">
    <location>
        <begin position="110"/>
        <end position="190"/>
    </location>
</feature>
<organism evidence="2 3">
    <name type="scientific">Candolleomyces aberdarensis</name>
    <dbReference type="NCBI Taxonomy" id="2316362"/>
    <lineage>
        <taxon>Eukaryota</taxon>
        <taxon>Fungi</taxon>
        <taxon>Dikarya</taxon>
        <taxon>Basidiomycota</taxon>
        <taxon>Agaricomycotina</taxon>
        <taxon>Agaricomycetes</taxon>
        <taxon>Agaricomycetidae</taxon>
        <taxon>Agaricales</taxon>
        <taxon>Agaricineae</taxon>
        <taxon>Psathyrellaceae</taxon>
        <taxon>Candolleomyces</taxon>
    </lineage>
</organism>
<accession>A0A4V1Q5J0</accession>
<comment type="caution">
    <text evidence="2">The sequence shown here is derived from an EMBL/GenBank/DDBJ whole genome shotgun (WGS) entry which is preliminary data.</text>
</comment>
<reference evidence="2 3" key="1">
    <citation type="submission" date="2019-01" db="EMBL/GenBank/DDBJ databases">
        <title>Draft genome sequence of Psathyrella aberdarensis IHI B618.</title>
        <authorList>
            <person name="Buettner E."/>
            <person name="Kellner H."/>
        </authorList>
    </citation>
    <scope>NUCLEOTIDE SEQUENCE [LARGE SCALE GENOMIC DNA]</scope>
    <source>
        <strain evidence="2 3">IHI B618</strain>
    </source>
</reference>
<keyword evidence="3" id="KW-1185">Reference proteome</keyword>
<evidence type="ECO:0000313" key="3">
    <source>
        <dbReference type="Proteomes" id="UP000290288"/>
    </source>
</evidence>
<dbReference type="Proteomes" id="UP000290288">
    <property type="component" value="Unassembled WGS sequence"/>
</dbReference>
<evidence type="ECO:0000256" key="1">
    <source>
        <dbReference type="SAM" id="MobiDB-lite"/>
    </source>
</evidence>
<dbReference type="EMBL" id="SDEE01000001">
    <property type="protein sequence ID" value="RXW25758.1"/>
    <property type="molecule type" value="Genomic_DNA"/>
</dbReference>